<evidence type="ECO:0000256" key="5">
    <source>
        <dbReference type="ARBA" id="ARBA00023065"/>
    </source>
</evidence>
<dbReference type="InterPro" id="IPR014710">
    <property type="entry name" value="RmlC-like_jellyroll"/>
</dbReference>
<keyword evidence="7" id="KW-0175">Coiled coil</keyword>
<feature type="coiled-coil region" evidence="7">
    <location>
        <begin position="2193"/>
        <end position="2250"/>
    </location>
</feature>
<dbReference type="Pfam" id="PF00520">
    <property type="entry name" value="Ion_trans"/>
    <property type="match status" value="1"/>
</dbReference>
<dbReference type="PROSITE" id="PS50042">
    <property type="entry name" value="CNMP_BINDING_3"/>
    <property type="match status" value="2"/>
</dbReference>
<feature type="region of interest" description="Disordered" evidence="8">
    <location>
        <begin position="1"/>
        <end position="40"/>
    </location>
</feature>
<dbReference type="InterPro" id="IPR005821">
    <property type="entry name" value="Ion_trans_dom"/>
</dbReference>
<evidence type="ECO:0000313" key="11">
    <source>
        <dbReference type="EMBL" id="GMI12391.1"/>
    </source>
</evidence>
<name>A0A9W7FHW9_9STRA</name>
<gene>
    <name evidence="11" type="ORF">TrRE_jg6713</name>
</gene>
<evidence type="ECO:0000256" key="4">
    <source>
        <dbReference type="ARBA" id="ARBA00022989"/>
    </source>
</evidence>
<feature type="compositionally biased region" description="Polar residues" evidence="8">
    <location>
        <begin position="600"/>
        <end position="615"/>
    </location>
</feature>
<dbReference type="Gene3D" id="2.60.120.10">
    <property type="entry name" value="Jelly Rolls"/>
    <property type="match status" value="1"/>
</dbReference>
<dbReference type="SUPFAM" id="SSF51206">
    <property type="entry name" value="cAMP-binding domain-like"/>
    <property type="match status" value="1"/>
</dbReference>
<dbReference type="InterPro" id="IPR001680">
    <property type="entry name" value="WD40_rpt"/>
</dbReference>
<sequence length="2257" mass="251307">MQGAKNTAEMVRKKAGKLKRRMSESQHDTDLSDKHTREQHRLVVRSDGTAVIKAMQSTQNVVRKFKLRSNSIATTESTLGALQAAEATIKNVEMEVVALKKGLITPNNKKYRRWRVFVLVLVIWELAYAPLNWGFEPKQTEPGLAPSIQIVEHIVDLIFMIDFILRFFVARKNKQGILITSRKVLWKQYIKRHFIVDFVTCVPLDKVVAYSMGYGGFSVEDQVAMKSLPIVQWFVRFRVFRGYRVYEIFKIIDDMDHTRTTWFFYSSNTHYMRLILLIFGIVIFTHFASAVWYATGYVGEDEGWNWQQRRELCGVVYEDQGLAKKVLLDPSTPSWFFNHTTQVYPGYSLDELWTPERCVYEGSEFDEVDMRYLISMLASMLLLLTGENLQPILETEKVTQILYLFAGVVITASVYGNVHSLVHNIMARTSAYQRKMEIVYDGMDRLKLPKGLQERIFFYYEYLFKEHGTLDGSLIGFVPEISQKLQAEIYLWQRFNLVHSVPFFKNISPVVLQEIVMKMGVEVFLPGDYIVNLGDYGDCMYFIYIGQCEVLIPLSNEEIEVREKGIIEEEDKKKNARRRSSLGNSAAQLGEMLRRGSGAGVNSRQGPRNSLKNFDGTSVKIVDEPIGDESLGAAMKRSFTASKRKSLGLARASKQKQQPVKTKSYKVVATLNAGQYFGEVAVVLHSKRTASIRSKACCEVCVLTNEVYNTVAEQYPKDAHYMKSIILSKYSSVLSNNDISVASTENKGAAQDKKDRSEESDDEASDRKVSNTSTVPSTPQTVSRNNSSLSMQGPDSPLTQLKQTTNGFMADVDLLRLKIDEIYQEELRTSAKIAINSGAQGGEVKFIPGLDTWREVTNCQISEDKHFFAVCVRGHLGDPTQLNGLNFGPTPTVKARKLNSAASEEEEGQEGRSFDGAVLVYKLPWMEHGDPNPDKQEVNLKNPEVQGNTAVVEASASVSVPKRVRTIPLYRNELEEENSDYFVSCAFSQDSKMLFIQSGAPDYTMHVYDWSRSKLLASLSMQIEATAITLPLDPLKGRICTSGADHLCFWNVGAGGRELKALNPVKGLSNALEGAAITDHKWLYDQERVVATSSAGKIMICNEMSVVQTFKSCHEGLPINCVLAFDAGVTGAATVGDEDDVAGFITMGQGGLFCLFHYCATGDNNIHKTPYTLSSRFRLESSMPGPPLESSKFMDIMSLSLGPDIGDACLLFCSTPSGVITIDIGQLEAETDKDSFVVANSSNVVLADAPTVESMTTGEEVGGDGELSVVGGVGEQPRKRIVKLQSTGGSVLPPPLQDDVDTMPDYKTYRNFQYVSRRHAGRISGISAATRKCLIATCSDDASDSSVRIWNYKTRKLLLHQYFPGLQRPNAVSVHPSGNELIVGFDDNVRVYHILASEMKQSHQINVKCMMHVYKKDSEGVIQDKLVMNQDSISSVQYSPNGGMFAVVTGKFVQLFSTYGHGSSGAPSRVTVLMGHAQAITAITWKAAGSGLFTTDAGGAIYEWGCSRPDRVGETLISRVNISAVCTSYNGGVMIATGGGKKEMIKEEMEERQKAKEKSLAMAGRTTMFNPQARQAIQQSRKRSMMKKKQAAALKKAKSIGRMKSMVRSSGRLDGPALGAQNSSASASAPAAGLMGWYPGISGSAPVTAGTAPNRITRILCTSKDDFDVSQRNFAFALDARGDVLTFAWEDGVGVNLSGHKNPMGPHCRPLSLHSGEATDGAITSDGKWLFTVGRDGCIMMSEIEKGAREGLKEKVGGDPLNLHDEELALADLRLEAENKEKIREAEERRVEETTHLEIVMKTMKAESDQEIRSLEEEGKSVKASLEGVISRLEGEIELHKGRAAADALEIEKRSKLEIIKVEGKYEGRMQVQVERYQRLKENFDDLATAAVDERELLKDKEEIEVKAVKDSWEEDRKALLKEHVELKAYASYVKERYDEVLRNNDLLHDVEVTTIREEGKGEVGKLRGAVKKSQAETSMMQRQNKVLREAVEKRDLTLFSLKEEVEGEKVKAQGYRDETARLEEMVVKEKARADRWESSSGRTARQVVELEKVRKVLTSQVHSLRGQIAPLEAALMKQKGKLTGLTGEYEKVTAHAAAVQKECDYKGKRIGSLSGTVRRQRGVVGDKDTALNTVVTVVNSCLEEAGGEEDIKEVKARLKKAIAGYLVQSKSDAIRAGMEDREEKDRKGMELRRKLEGKVEKLQRSLKEGRKGKSEERCRRENEELMVMLNEVREKEEKGRKVIERLKTELRNAKAG</sequence>
<dbReference type="InterPro" id="IPR018488">
    <property type="entry name" value="cNMP-bd_CS"/>
</dbReference>
<dbReference type="Gene3D" id="1.10.287.630">
    <property type="entry name" value="Helix hairpin bin"/>
    <property type="match status" value="1"/>
</dbReference>
<accession>A0A9W7FHW9</accession>
<evidence type="ECO:0000256" key="1">
    <source>
        <dbReference type="ARBA" id="ARBA00004141"/>
    </source>
</evidence>
<evidence type="ECO:0000313" key="12">
    <source>
        <dbReference type="Proteomes" id="UP001165082"/>
    </source>
</evidence>
<proteinExistence type="predicted"/>
<feature type="compositionally biased region" description="Low complexity" evidence="8">
    <location>
        <begin position="770"/>
        <end position="783"/>
    </location>
</feature>
<feature type="non-terminal residue" evidence="11">
    <location>
        <position position="2257"/>
    </location>
</feature>
<dbReference type="EMBL" id="BRXZ01000473">
    <property type="protein sequence ID" value="GMI12391.1"/>
    <property type="molecule type" value="Genomic_DNA"/>
</dbReference>
<feature type="transmembrane region" description="Helical" evidence="9">
    <location>
        <begin position="370"/>
        <end position="389"/>
    </location>
</feature>
<dbReference type="SUPFAM" id="SSF50978">
    <property type="entry name" value="WD40 repeat-like"/>
    <property type="match status" value="1"/>
</dbReference>
<dbReference type="PROSITE" id="PS00888">
    <property type="entry name" value="CNMP_BINDING_1"/>
    <property type="match status" value="1"/>
</dbReference>
<feature type="compositionally biased region" description="Polar residues" evidence="8">
    <location>
        <begin position="784"/>
        <end position="803"/>
    </location>
</feature>
<evidence type="ECO:0000256" key="8">
    <source>
        <dbReference type="SAM" id="MobiDB-lite"/>
    </source>
</evidence>
<feature type="region of interest" description="Disordered" evidence="8">
    <location>
        <begin position="596"/>
        <end position="615"/>
    </location>
</feature>
<feature type="transmembrane region" description="Helical" evidence="9">
    <location>
        <begin position="274"/>
        <end position="294"/>
    </location>
</feature>
<feature type="domain" description="Cyclic nucleotide-binding" evidence="10">
    <location>
        <begin position="648"/>
        <end position="711"/>
    </location>
</feature>
<evidence type="ECO:0000259" key="10">
    <source>
        <dbReference type="PROSITE" id="PS50042"/>
    </source>
</evidence>
<keyword evidence="4 9" id="KW-1133">Transmembrane helix</keyword>
<feature type="transmembrane region" description="Helical" evidence="9">
    <location>
        <begin position="147"/>
        <end position="169"/>
    </location>
</feature>
<dbReference type="OrthoDB" id="190890at2759"/>
<feature type="domain" description="Cyclic nucleotide-binding" evidence="10">
    <location>
        <begin position="503"/>
        <end position="561"/>
    </location>
</feature>
<dbReference type="InterPro" id="IPR018490">
    <property type="entry name" value="cNMP-bd_dom_sf"/>
</dbReference>
<feature type="transmembrane region" description="Helical" evidence="9">
    <location>
        <begin position="401"/>
        <end position="418"/>
    </location>
</feature>
<dbReference type="CDD" id="cd00038">
    <property type="entry name" value="CAP_ED"/>
    <property type="match status" value="2"/>
</dbReference>
<protein>
    <recommendedName>
        <fullName evidence="10">Cyclic nucleotide-binding domain-containing protein</fullName>
    </recommendedName>
</protein>
<reference evidence="11" key="1">
    <citation type="submission" date="2022-07" db="EMBL/GenBank/DDBJ databases">
        <title>Genome analysis of Parmales, a sister group of diatoms, reveals the evolutionary specialization of diatoms from phago-mixotrophs to photoautotrophs.</title>
        <authorList>
            <person name="Ban H."/>
            <person name="Sato S."/>
            <person name="Yoshikawa S."/>
            <person name="Kazumasa Y."/>
            <person name="Nakamura Y."/>
            <person name="Ichinomiya M."/>
            <person name="Saitoh K."/>
            <person name="Sato N."/>
            <person name="Blanc-Mathieu R."/>
            <person name="Endo H."/>
            <person name="Kuwata A."/>
            <person name="Ogata H."/>
        </authorList>
    </citation>
    <scope>NUCLEOTIDE SEQUENCE</scope>
</reference>
<comment type="subcellular location">
    <subcellularLocation>
        <location evidence="1">Membrane</location>
        <topology evidence="1">Multi-pass membrane protein</topology>
    </subcellularLocation>
</comment>
<feature type="transmembrane region" description="Helical" evidence="9">
    <location>
        <begin position="116"/>
        <end position="135"/>
    </location>
</feature>
<keyword evidence="5" id="KW-0406">Ion transport</keyword>
<keyword evidence="3 9" id="KW-0812">Transmembrane</keyword>
<dbReference type="SUPFAM" id="SSF81324">
    <property type="entry name" value="Voltage-gated potassium channels"/>
    <property type="match status" value="1"/>
</dbReference>
<feature type="region of interest" description="Disordered" evidence="8">
    <location>
        <begin position="744"/>
        <end position="803"/>
    </location>
</feature>
<keyword evidence="6 9" id="KW-0472">Membrane</keyword>
<evidence type="ECO:0000256" key="7">
    <source>
        <dbReference type="SAM" id="Coils"/>
    </source>
</evidence>
<evidence type="ECO:0000256" key="2">
    <source>
        <dbReference type="ARBA" id="ARBA00022448"/>
    </source>
</evidence>
<evidence type="ECO:0000256" key="3">
    <source>
        <dbReference type="ARBA" id="ARBA00022692"/>
    </source>
</evidence>
<evidence type="ECO:0000256" key="6">
    <source>
        <dbReference type="ARBA" id="ARBA00023136"/>
    </source>
</evidence>
<feature type="compositionally biased region" description="Basic and acidic residues" evidence="8">
    <location>
        <begin position="21"/>
        <end position="40"/>
    </location>
</feature>
<keyword evidence="2" id="KW-0813">Transport</keyword>
<dbReference type="Gene3D" id="1.10.287.70">
    <property type="match status" value="1"/>
</dbReference>
<dbReference type="InterPro" id="IPR000595">
    <property type="entry name" value="cNMP-bd_dom"/>
</dbReference>
<comment type="caution">
    <text evidence="11">The sequence shown here is derived from an EMBL/GenBank/DDBJ whole genome shotgun (WGS) entry which is preliminary data.</text>
</comment>
<feature type="coiled-coil region" evidence="7">
    <location>
        <begin position="1763"/>
        <end position="1790"/>
    </location>
</feature>
<dbReference type="PANTHER" id="PTHR32215">
    <property type="entry name" value="CILIA- AND FLAGELLA-ASSOCIATED PROTEIN 57"/>
    <property type="match status" value="1"/>
</dbReference>
<dbReference type="PROSITE" id="PS00889">
    <property type="entry name" value="CNMP_BINDING_2"/>
    <property type="match status" value="1"/>
</dbReference>
<dbReference type="SMART" id="SM00320">
    <property type="entry name" value="WD40"/>
    <property type="match status" value="6"/>
</dbReference>
<dbReference type="GO" id="GO:0005216">
    <property type="term" value="F:monoatomic ion channel activity"/>
    <property type="evidence" value="ECO:0007669"/>
    <property type="project" value="InterPro"/>
</dbReference>
<keyword evidence="12" id="KW-1185">Reference proteome</keyword>
<evidence type="ECO:0000256" key="9">
    <source>
        <dbReference type="SAM" id="Phobius"/>
    </source>
</evidence>
<dbReference type="SUPFAM" id="SSF63829">
    <property type="entry name" value="Calcium-dependent phosphotriesterase"/>
    <property type="match status" value="1"/>
</dbReference>
<dbReference type="InterPro" id="IPR052993">
    <property type="entry name" value="CFA-57"/>
</dbReference>
<organism evidence="11 12">
    <name type="scientific">Triparma retinervis</name>
    <dbReference type="NCBI Taxonomy" id="2557542"/>
    <lineage>
        <taxon>Eukaryota</taxon>
        <taxon>Sar</taxon>
        <taxon>Stramenopiles</taxon>
        <taxon>Ochrophyta</taxon>
        <taxon>Bolidophyceae</taxon>
        <taxon>Parmales</taxon>
        <taxon>Triparmaceae</taxon>
        <taxon>Triparma</taxon>
    </lineage>
</organism>
<dbReference type="Gene3D" id="2.130.10.10">
    <property type="entry name" value="YVTN repeat-like/Quinoprotein amine dehydrogenase"/>
    <property type="match status" value="2"/>
</dbReference>
<dbReference type="InterPro" id="IPR015943">
    <property type="entry name" value="WD40/YVTN_repeat-like_dom_sf"/>
</dbReference>
<dbReference type="InterPro" id="IPR036322">
    <property type="entry name" value="WD40_repeat_dom_sf"/>
</dbReference>
<dbReference type="Proteomes" id="UP001165082">
    <property type="component" value="Unassembled WGS sequence"/>
</dbReference>
<dbReference type="PANTHER" id="PTHR32215:SF0">
    <property type="entry name" value="CILIA- AND FLAGELLA-ASSOCIATED PROTEIN 57"/>
    <property type="match status" value="1"/>
</dbReference>
<dbReference type="GO" id="GO:0016020">
    <property type="term" value="C:membrane"/>
    <property type="evidence" value="ECO:0007669"/>
    <property type="project" value="UniProtKB-SubCell"/>
</dbReference>